<dbReference type="SUPFAM" id="SSF50386">
    <property type="entry name" value="STI-like"/>
    <property type="match status" value="1"/>
</dbReference>
<evidence type="ECO:0000313" key="2">
    <source>
        <dbReference type="EMBL" id="KAG2254082.1"/>
    </source>
</evidence>
<dbReference type="AlphaFoldDB" id="A0A8X7PNZ2"/>
<dbReference type="PANTHER" id="PTHR33107">
    <property type="entry name" value="KUNITZ TRYPSIN INHIBITOR 2"/>
    <property type="match status" value="1"/>
</dbReference>
<dbReference type="PANTHER" id="PTHR33107:SF64">
    <property type="entry name" value="(RAPE) HYPOTHETICAL PROTEIN"/>
    <property type="match status" value="1"/>
</dbReference>
<proteinExistence type="predicted"/>
<dbReference type="GO" id="GO:0004866">
    <property type="term" value="F:endopeptidase inhibitor activity"/>
    <property type="evidence" value="ECO:0007669"/>
    <property type="project" value="InterPro"/>
</dbReference>
<dbReference type="InterPro" id="IPR002160">
    <property type="entry name" value="Prot_inh_Kunz-lg"/>
</dbReference>
<dbReference type="Gene3D" id="2.80.10.50">
    <property type="match status" value="1"/>
</dbReference>
<name>A0A8X7PNZ2_BRACI</name>
<dbReference type="InterPro" id="IPR011065">
    <property type="entry name" value="Kunitz_inhibitor_STI-like_sf"/>
</dbReference>
<evidence type="ECO:0000256" key="1">
    <source>
        <dbReference type="SAM" id="SignalP"/>
    </source>
</evidence>
<comment type="caution">
    <text evidence="2">The sequence shown here is derived from an EMBL/GenBank/DDBJ whole genome shotgun (WGS) entry which is preliminary data.</text>
</comment>
<protein>
    <submittedName>
        <fullName evidence="2">Uncharacterized protein</fullName>
    </submittedName>
</protein>
<gene>
    <name evidence="2" type="ORF">Bca52824_084218</name>
</gene>
<feature type="signal peptide" evidence="1">
    <location>
        <begin position="1"/>
        <end position="21"/>
    </location>
</feature>
<dbReference type="EMBL" id="JAAMPC010000016">
    <property type="protein sequence ID" value="KAG2254082.1"/>
    <property type="molecule type" value="Genomic_DNA"/>
</dbReference>
<evidence type="ECO:0000313" key="3">
    <source>
        <dbReference type="Proteomes" id="UP000886595"/>
    </source>
</evidence>
<dbReference type="Proteomes" id="UP000886595">
    <property type="component" value="Unassembled WGS sequence"/>
</dbReference>
<keyword evidence="1" id="KW-0732">Signal</keyword>
<reference evidence="2 3" key="1">
    <citation type="submission" date="2020-02" db="EMBL/GenBank/DDBJ databases">
        <authorList>
            <person name="Ma Q."/>
            <person name="Huang Y."/>
            <person name="Song X."/>
            <person name="Pei D."/>
        </authorList>
    </citation>
    <scope>NUCLEOTIDE SEQUENCE [LARGE SCALE GENOMIC DNA]</scope>
    <source>
        <strain evidence="2">Sxm20200214</strain>
        <tissue evidence="2">Leaf</tissue>
    </source>
</reference>
<keyword evidence="3" id="KW-1185">Reference proteome</keyword>
<dbReference type="Pfam" id="PF00197">
    <property type="entry name" value="Kunitz_legume"/>
    <property type="match status" value="1"/>
</dbReference>
<feature type="chain" id="PRO_5036473154" evidence="1">
    <location>
        <begin position="22"/>
        <end position="86"/>
    </location>
</feature>
<dbReference type="PROSITE" id="PS00283">
    <property type="entry name" value="SOYBEAN_KUNITZ"/>
    <property type="match status" value="1"/>
</dbReference>
<dbReference type="PRINTS" id="PR00291">
    <property type="entry name" value="KUNITZINHBTR"/>
</dbReference>
<organism evidence="2 3">
    <name type="scientific">Brassica carinata</name>
    <name type="common">Ethiopian mustard</name>
    <name type="synonym">Abyssinian cabbage</name>
    <dbReference type="NCBI Taxonomy" id="52824"/>
    <lineage>
        <taxon>Eukaryota</taxon>
        <taxon>Viridiplantae</taxon>
        <taxon>Streptophyta</taxon>
        <taxon>Embryophyta</taxon>
        <taxon>Tracheophyta</taxon>
        <taxon>Spermatophyta</taxon>
        <taxon>Magnoliopsida</taxon>
        <taxon>eudicotyledons</taxon>
        <taxon>Gunneridae</taxon>
        <taxon>Pentapetalae</taxon>
        <taxon>rosids</taxon>
        <taxon>malvids</taxon>
        <taxon>Brassicales</taxon>
        <taxon>Brassicaceae</taxon>
        <taxon>Brassiceae</taxon>
        <taxon>Brassica</taxon>
    </lineage>
</organism>
<dbReference type="OrthoDB" id="1918435at2759"/>
<accession>A0A8X7PNZ2</accession>
<sequence length="86" mass="9075">MNPMFYFLIALTAVLAATANAGGPVLDIDDEIIFDGSYYVIPAFFGADGGGLTLSPLGNKQCPLYIGQEASDANMGIPVRFSKLEV</sequence>